<evidence type="ECO:0000256" key="2">
    <source>
        <dbReference type="SAM" id="Phobius"/>
    </source>
</evidence>
<keyword evidence="4" id="KW-1185">Reference proteome</keyword>
<protein>
    <recommendedName>
        <fullName evidence="5">DUF948 domain-containing protein</fullName>
    </recommendedName>
</protein>
<dbReference type="EMBL" id="AEDQ01000017">
    <property type="protein sequence ID" value="EFL44178.1"/>
    <property type="molecule type" value="Genomic_DNA"/>
</dbReference>
<evidence type="ECO:0000256" key="1">
    <source>
        <dbReference type="SAM" id="MobiDB-lite"/>
    </source>
</evidence>
<reference evidence="3 4" key="1">
    <citation type="submission" date="2010-08" db="EMBL/GenBank/DDBJ databases">
        <authorList>
            <person name="Durkin A.S."/>
            <person name="Madupu R."/>
            <person name="Torralba M."/>
            <person name="Gillis M."/>
            <person name="Methe B."/>
            <person name="Sutton G."/>
            <person name="Nelson K.E."/>
        </authorList>
    </citation>
    <scope>NUCLEOTIDE SEQUENCE [LARGE SCALE GENOMIC DNA]</scope>
    <source>
        <strain evidence="3 4">PB189-T1-4</strain>
    </source>
</reference>
<keyword evidence="2" id="KW-0812">Transmembrane</keyword>
<keyword evidence="2" id="KW-1133">Transmembrane helix</keyword>
<evidence type="ECO:0008006" key="5">
    <source>
        <dbReference type="Google" id="ProtNLM"/>
    </source>
</evidence>
<feature type="region of interest" description="Disordered" evidence="1">
    <location>
        <begin position="188"/>
        <end position="212"/>
    </location>
</feature>
<gene>
    <name evidence="3" type="ORF">HMPREF9248_1005</name>
</gene>
<organism evidence="3 4">
    <name type="scientific">Fannyhessea vaginae PB189-T1-4</name>
    <dbReference type="NCBI Taxonomy" id="866774"/>
    <lineage>
        <taxon>Bacteria</taxon>
        <taxon>Bacillati</taxon>
        <taxon>Actinomycetota</taxon>
        <taxon>Coriobacteriia</taxon>
        <taxon>Coriobacteriales</taxon>
        <taxon>Atopobiaceae</taxon>
        <taxon>Fannyhessea</taxon>
    </lineage>
</organism>
<evidence type="ECO:0000313" key="4">
    <source>
        <dbReference type="Proteomes" id="UP000004431"/>
    </source>
</evidence>
<comment type="caution">
    <text evidence="3">The sequence shown here is derived from an EMBL/GenBank/DDBJ whole genome shotgun (WGS) entry which is preliminary data.</text>
</comment>
<name>A0ABN0B047_9ACTN</name>
<dbReference type="RefSeq" id="WP_006303886.1">
    <property type="nucleotide sequence ID" value="NZ_AEDQ01000017.1"/>
</dbReference>
<sequence length="234" mass="24940">METYLPYIVAAILCICVLVATVEFVITLRRVRGDLQTFVHTTCQTMDQVEPVIQKIDATLDDLQPSVKELSSLLEDTHVTVAQLQGQLNTTEVILEHVREVSDSAAGAANTVAGVAQGAISGITSTASTFAQHFMSGYKASRHMFDRVGDDDVSAETRVQIPGGDPAQAALRDDAHDVDDAHATGAAADVAGSTAETSTTFAHTQTRPTPAARTYITYPEPAATNKDGDTKHEQ</sequence>
<proteinExistence type="predicted"/>
<dbReference type="Proteomes" id="UP000004431">
    <property type="component" value="Unassembled WGS sequence"/>
</dbReference>
<accession>A0ABN0B047</accession>
<feature type="transmembrane region" description="Helical" evidence="2">
    <location>
        <begin position="6"/>
        <end position="26"/>
    </location>
</feature>
<feature type="compositionally biased region" description="Polar residues" evidence="1">
    <location>
        <begin position="196"/>
        <end position="208"/>
    </location>
</feature>
<evidence type="ECO:0000313" key="3">
    <source>
        <dbReference type="EMBL" id="EFL44178.1"/>
    </source>
</evidence>
<keyword evidence="2" id="KW-0472">Membrane</keyword>